<proteinExistence type="predicted"/>
<evidence type="ECO:0000256" key="9">
    <source>
        <dbReference type="ARBA" id="ARBA00023235"/>
    </source>
</evidence>
<keyword evidence="18" id="KW-1185">Reference proteome</keyword>
<organism evidence="17 18">
    <name type="scientific">Buddleja alternifolia</name>
    <dbReference type="NCBI Taxonomy" id="168488"/>
    <lineage>
        <taxon>Eukaryota</taxon>
        <taxon>Viridiplantae</taxon>
        <taxon>Streptophyta</taxon>
        <taxon>Embryophyta</taxon>
        <taxon>Tracheophyta</taxon>
        <taxon>Spermatophyta</taxon>
        <taxon>Magnoliopsida</taxon>
        <taxon>eudicotyledons</taxon>
        <taxon>Gunneridae</taxon>
        <taxon>Pentapetalae</taxon>
        <taxon>asterids</taxon>
        <taxon>lamiids</taxon>
        <taxon>Lamiales</taxon>
        <taxon>Scrophulariaceae</taxon>
        <taxon>Buddlejeae</taxon>
        <taxon>Buddleja</taxon>
    </lineage>
</organism>
<comment type="cofactor">
    <cofactor evidence="1">
        <name>FAD</name>
        <dbReference type="ChEBI" id="CHEBI:57692"/>
    </cofactor>
</comment>
<gene>
    <name evidence="17" type="ORF">BUALT_Bualt09G0096400</name>
</gene>
<keyword evidence="7" id="KW-1207">Sterol metabolism</keyword>
<dbReference type="Pfam" id="PF05199">
    <property type="entry name" value="GMC_oxred_C"/>
    <property type="match status" value="1"/>
</dbReference>
<keyword evidence="3" id="KW-0285">Flavoprotein</keyword>
<keyword evidence="15" id="KW-1133">Transmembrane helix</keyword>
<dbReference type="EMBL" id="WHWC01000009">
    <property type="protein sequence ID" value="KAG8376752.1"/>
    <property type="molecule type" value="Genomic_DNA"/>
</dbReference>
<evidence type="ECO:0000256" key="14">
    <source>
        <dbReference type="ARBA" id="ARBA00049778"/>
    </source>
</evidence>
<keyword evidence="15" id="KW-0812">Transmembrane</keyword>
<feature type="domain" description="Glucose-methanol-choline oxidoreductase C-terminal" evidence="16">
    <location>
        <begin position="32"/>
        <end position="124"/>
    </location>
</feature>
<keyword evidence="5" id="KW-0560">Oxidoreductase</keyword>
<dbReference type="InterPro" id="IPR029058">
    <property type="entry name" value="AB_hydrolase_fold"/>
</dbReference>
<dbReference type="GO" id="GO:0016995">
    <property type="term" value="F:cholesterol oxidase activity"/>
    <property type="evidence" value="ECO:0007669"/>
    <property type="project" value="UniProtKB-EC"/>
</dbReference>
<evidence type="ECO:0000256" key="1">
    <source>
        <dbReference type="ARBA" id="ARBA00001974"/>
    </source>
</evidence>
<evidence type="ECO:0000256" key="15">
    <source>
        <dbReference type="SAM" id="Phobius"/>
    </source>
</evidence>
<dbReference type="InterPro" id="IPR036188">
    <property type="entry name" value="FAD/NAD-bd_sf"/>
</dbReference>
<accession>A0AAV6X7Y3</accession>
<evidence type="ECO:0000256" key="12">
    <source>
        <dbReference type="ARBA" id="ARBA00049723"/>
    </source>
</evidence>
<dbReference type="InterPro" id="IPR007867">
    <property type="entry name" value="GMC_OxRtase_C"/>
</dbReference>
<dbReference type="AlphaFoldDB" id="A0AAV6X7Y3"/>
<evidence type="ECO:0000256" key="10">
    <source>
        <dbReference type="ARBA" id="ARBA00038856"/>
    </source>
</evidence>
<evidence type="ECO:0000256" key="3">
    <source>
        <dbReference type="ARBA" id="ARBA00022630"/>
    </source>
</evidence>
<dbReference type="SUPFAM" id="SSF53474">
    <property type="entry name" value="alpha/beta-Hydrolases"/>
    <property type="match status" value="1"/>
</dbReference>
<dbReference type="Gene3D" id="3.40.50.1820">
    <property type="entry name" value="alpha/beta hydrolase"/>
    <property type="match status" value="1"/>
</dbReference>
<evidence type="ECO:0000259" key="16">
    <source>
        <dbReference type="Pfam" id="PF05199"/>
    </source>
</evidence>
<evidence type="ECO:0000256" key="13">
    <source>
        <dbReference type="ARBA" id="ARBA00049744"/>
    </source>
</evidence>
<evidence type="ECO:0000256" key="2">
    <source>
        <dbReference type="ARBA" id="ARBA00022548"/>
    </source>
</evidence>
<dbReference type="PANTHER" id="PTHR47470:SF1">
    <property type="entry name" value="FAD-DEPENDENT OXIDOREDUCTASE 2 FAD BINDING DOMAIN-CONTAINING PROTEIN"/>
    <property type="match status" value="1"/>
</dbReference>
<dbReference type="Gene3D" id="3.50.50.60">
    <property type="entry name" value="FAD/NAD(P)-binding domain"/>
    <property type="match status" value="1"/>
</dbReference>
<dbReference type="GO" id="GO:0004769">
    <property type="term" value="F:steroid Delta-isomerase activity"/>
    <property type="evidence" value="ECO:0007669"/>
    <property type="project" value="UniProtKB-EC"/>
</dbReference>
<keyword evidence="8" id="KW-0753">Steroid metabolism</keyword>
<dbReference type="GO" id="GO:0008203">
    <property type="term" value="P:cholesterol metabolic process"/>
    <property type="evidence" value="ECO:0007669"/>
    <property type="project" value="UniProtKB-KW"/>
</dbReference>
<dbReference type="EC" id="1.1.3.6" evidence="12"/>
<keyword evidence="15" id="KW-0472">Membrane</keyword>
<comment type="caution">
    <text evidence="17">The sequence shown here is derived from an EMBL/GenBank/DDBJ whole genome shotgun (WGS) entry which is preliminary data.</text>
</comment>
<dbReference type="EC" id="5.3.3.1" evidence="10"/>
<evidence type="ECO:0000256" key="11">
    <source>
        <dbReference type="ARBA" id="ARBA00049645"/>
    </source>
</evidence>
<feature type="transmembrane region" description="Helical" evidence="15">
    <location>
        <begin position="744"/>
        <end position="766"/>
    </location>
</feature>
<keyword evidence="6" id="KW-0443">Lipid metabolism</keyword>
<reference evidence="17" key="1">
    <citation type="submission" date="2019-10" db="EMBL/GenBank/DDBJ databases">
        <authorList>
            <person name="Zhang R."/>
            <person name="Pan Y."/>
            <person name="Wang J."/>
            <person name="Ma R."/>
            <person name="Yu S."/>
        </authorList>
    </citation>
    <scope>NUCLEOTIDE SEQUENCE</scope>
    <source>
        <strain evidence="17">LA-IB0</strain>
        <tissue evidence="17">Leaf</tissue>
    </source>
</reference>
<comment type="pathway">
    <text evidence="11">Steroid metabolism; cholesterol degradation.</text>
</comment>
<dbReference type="InterPro" id="IPR052542">
    <property type="entry name" value="Cholesterol_Oxidase"/>
</dbReference>
<dbReference type="PANTHER" id="PTHR47470">
    <property type="entry name" value="CHOLESTEROL OXIDASE"/>
    <property type="match status" value="1"/>
</dbReference>
<evidence type="ECO:0000256" key="8">
    <source>
        <dbReference type="ARBA" id="ARBA00023221"/>
    </source>
</evidence>
<evidence type="ECO:0000313" key="17">
    <source>
        <dbReference type="EMBL" id="KAG8376752.1"/>
    </source>
</evidence>
<keyword evidence="4" id="KW-0274">FAD</keyword>
<evidence type="ECO:0000256" key="4">
    <source>
        <dbReference type="ARBA" id="ARBA00022827"/>
    </source>
</evidence>
<keyword evidence="2" id="KW-0153">Cholesterol metabolism</keyword>
<evidence type="ECO:0000256" key="6">
    <source>
        <dbReference type="ARBA" id="ARBA00023098"/>
    </source>
</evidence>
<dbReference type="Proteomes" id="UP000826271">
    <property type="component" value="Unassembled WGS sequence"/>
</dbReference>
<sequence>MVLNAIGHDDSNGKIAFEKDTNRILFQPPNDHLLPRKIEAFRKIAKKLGGILFMSQYRSTSVHLLGGCIASSDASSGVCNPDGQVFDPTSSSPSGVHQGLYICDASIIPCSVGINPCLTIAAAAEHVSRHLVRDCIGNFVSRKFDRKPGLIYNGKVKKECNALVMAKETMRGRIGGMPCTAYLKLRFNTRRNSDKMEFDPLLRGEVSGYIVCRAIEMDKMYIIHGEVDLCKTDRRTPYTQYMQYSLLLAASSGSRYILEGRKIMNPYLLASYAWRESTTLNVTLRKIVNDNLGGDESIKLRGKLHISPFELLKSMFTLKGRTRSKFIFLMMKSLLETYILQVPRDSHLEFAPKELAQELYPNSTIHEIKTEDGFTIFCQHWQYNDSKTGLERERKLYPVLLINGYSTESYCLPTEPNDLVRTLLKDVHDVWLLRPRLHPLNSSDCFSIEDIGRKDIAASFKKIIEFYGEPIKVHIVAHCVGGLAVHISIMGGYVLSKNIASLSCTNSSMFFKLTTSSLVKMWLPLVPISMAILGKYRKLPLLQASSTSFRHGLLKSIARLIPRCERCTCDECEVFSGVFGNTFWHENVSETMHYWMNKENLPRLPMAGFPHLRRICNAGFIVDNEGNNAYLIHPERMALPTLYISGGRTLLVTPETSFLANKYMKLHQPGYRHERVVIDGFGHSDLLIGERSNEKVFPYIQKHIKLAEEEISSSKTPREEKYMKEALNWSADPYDQDEGRFGSWIISLIIIILLVLMFKLFFLLGFS</sequence>
<evidence type="ECO:0000313" key="18">
    <source>
        <dbReference type="Proteomes" id="UP000826271"/>
    </source>
</evidence>
<protein>
    <recommendedName>
        <fullName evidence="13">Cholesterol oxidase</fullName>
        <ecNumber evidence="12">1.1.3.6</ecNumber>
        <ecNumber evidence="10">5.3.3.1</ecNumber>
    </recommendedName>
    <alternativeName>
        <fullName evidence="14">Cholesterol isomerase</fullName>
    </alternativeName>
</protein>
<name>A0AAV6X7Y3_9LAMI</name>
<keyword evidence="9" id="KW-0413">Isomerase</keyword>
<dbReference type="SUPFAM" id="SSF51905">
    <property type="entry name" value="FAD/NAD(P)-binding domain"/>
    <property type="match status" value="1"/>
</dbReference>
<evidence type="ECO:0000256" key="5">
    <source>
        <dbReference type="ARBA" id="ARBA00023002"/>
    </source>
</evidence>
<evidence type="ECO:0000256" key="7">
    <source>
        <dbReference type="ARBA" id="ARBA00023166"/>
    </source>
</evidence>